<dbReference type="Proteomes" id="UP000007264">
    <property type="component" value="Unassembled WGS sequence"/>
</dbReference>
<organism evidence="2 3">
    <name type="scientific">Coccomyxa subellipsoidea (strain C-169)</name>
    <name type="common">Green microalga</name>
    <dbReference type="NCBI Taxonomy" id="574566"/>
    <lineage>
        <taxon>Eukaryota</taxon>
        <taxon>Viridiplantae</taxon>
        <taxon>Chlorophyta</taxon>
        <taxon>core chlorophytes</taxon>
        <taxon>Trebouxiophyceae</taxon>
        <taxon>Trebouxiophyceae incertae sedis</taxon>
        <taxon>Coccomyxaceae</taxon>
        <taxon>Coccomyxa</taxon>
        <taxon>Coccomyxa subellipsoidea</taxon>
    </lineage>
</organism>
<proteinExistence type="predicted"/>
<accession>I0YY42</accession>
<evidence type="ECO:0000313" key="2">
    <source>
        <dbReference type="EMBL" id="EIE23311.1"/>
    </source>
</evidence>
<comment type="caution">
    <text evidence="2">The sequence shown here is derived from an EMBL/GenBank/DDBJ whole genome shotgun (WGS) entry which is preliminary data.</text>
</comment>
<dbReference type="AlphaFoldDB" id="I0YY42"/>
<dbReference type="OrthoDB" id="541230at2759"/>
<sequence>MVPAQIVTYDVPGPEGEESVIRLTKGGCKHRCSRDSKAHLQDPRWQNAGRDVLDLKGMLTETLIDVMDYLDGDSARFGRASDASSQAASSTRNDSEERCYLEALLLCFFASQNRSLIATRFLVETLLEMHLEGFSLADTEVMLSMARLESGGVLLEALEQEILLSWCAMVMLTLETVGLPRRPAAEERRGRREREQKGRMELGMQGFVAQTIDMYRRGFDARRMLLQVLRECGLATGMLLSPSVLTAAAGEESSMDSDDEASTDRTAGDTSDEAASTSRAASSSGNSKGASPEDALPASQAVPDPVPPLEYIFDFLPDRRKAQVLADANTPDGKLRARSAALHLLMAFVGAHLQSLHAVQAFVQKAFRQGYTVQELYDQIAPEEVVHGASGALPVAAENAANSHRANKQLFGQWISIVYMTFAQLGVAREGSMAHQDGWAWIGTPEGSEEGVIEAYRLSDLVQNTLRIQGDAERKGDKGPEQSRSAAEAAFVEHFGSDEVSQIVQKQVEQGISVVVVEDPSLRASSPTLTMLSHFTGLVKLGRDLVSREREQQQEPLNTVQ</sequence>
<name>I0YY42_COCSC</name>
<reference evidence="2 3" key="1">
    <citation type="journal article" date="2012" name="Genome Biol.">
        <title>The genome of the polar eukaryotic microalga coccomyxa subellipsoidea reveals traits of cold adaptation.</title>
        <authorList>
            <person name="Blanc G."/>
            <person name="Agarkova I."/>
            <person name="Grimwood J."/>
            <person name="Kuo A."/>
            <person name="Brueggeman A."/>
            <person name="Dunigan D."/>
            <person name="Gurnon J."/>
            <person name="Ladunga I."/>
            <person name="Lindquist E."/>
            <person name="Lucas S."/>
            <person name="Pangilinan J."/>
            <person name="Proschold T."/>
            <person name="Salamov A."/>
            <person name="Schmutz J."/>
            <person name="Weeks D."/>
            <person name="Yamada T."/>
            <person name="Claverie J.M."/>
            <person name="Grigoriev I."/>
            <person name="Van Etten J."/>
            <person name="Lomsadze A."/>
            <person name="Borodovsky M."/>
        </authorList>
    </citation>
    <scope>NUCLEOTIDE SEQUENCE [LARGE SCALE GENOMIC DNA]</scope>
    <source>
        <strain evidence="2 3">C-169</strain>
    </source>
</reference>
<dbReference type="RefSeq" id="XP_005647855.1">
    <property type="nucleotide sequence ID" value="XM_005647798.1"/>
</dbReference>
<dbReference type="GeneID" id="17041315"/>
<feature type="compositionally biased region" description="Low complexity" evidence="1">
    <location>
        <begin position="273"/>
        <end position="290"/>
    </location>
</feature>
<keyword evidence="3" id="KW-1185">Reference proteome</keyword>
<protein>
    <submittedName>
        <fullName evidence="2">Uncharacterized protein</fullName>
    </submittedName>
</protein>
<evidence type="ECO:0000313" key="3">
    <source>
        <dbReference type="Proteomes" id="UP000007264"/>
    </source>
</evidence>
<dbReference type="EMBL" id="AGSI01000008">
    <property type="protein sequence ID" value="EIE23311.1"/>
    <property type="molecule type" value="Genomic_DNA"/>
</dbReference>
<feature type="region of interest" description="Disordered" evidence="1">
    <location>
        <begin position="249"/>
        <end position="303"/>
    </location>
</feature>
<gene>
    <name evidence="2" type="ORF">COCSUDRAFT_63665</name>
</gene>
<dbReference type="KEGG" id="csl:COCSUDRAFT_63665"/>
<dbReference type="eggNOG" id="ENOG502SRB0">
    <property type="taxonomic scope" value="Eukaryota"/>
</dbReference>
<evidence type="ECO:0000256" key="1">
    <source>
        <dbReference type="SAM" id="MobiDB-lite"/>
    </source>
</evidence>